<dbReference type="AlphaFoldDB" id="A0A7J7JNS2"/>
<feature type="compositionally biased region" description="Polar residues" evidence="2">
    <location>
        <begin position="182"/>
        <end position="196"/>
    </location>
</feature>
<feature type="region of interest" description="Disordered" evidence="2">
    <location>
        <begin position="109"/>
        <end position="198"/>
    </location>
</feature>
<dbReference type="Proteomes" id="UP000593567">
    <property type="component" value="Unassembled WGS sequence"/>
</dbReference>
<feature type="compositionally biased region" description="Polar residues" evidence="2">
    <location>
        <begin position="498"/>
        <end position="509"/>
    </location>
</feature>
<feature type="region of interest" description="Disordered" evidence="2">
    <location>
        <begin position="256"/>
        <end position="276"/>
    </location>
</feature>
<feature type="region of interest" description="Disordered" evidence="2">
    <location>
        <begin position="1"/>
        <end position="80"/>
    </location>
</feature>
<comment type="caution">
    <text evidence="3">The sequence shown here is derived from an EMBL/GenBank/DDBJ whole genome shotgun (WGS) entry which is preliminary data.</text>
</comment>
<feature type="compositionally biased region" description="Polar residues" evidence="2">
    <location>
        <begin position="42"/>
        <end position="53"/>
    </location>
</feature>
<keyword evidence="1" id="KW-0175">Coiled coil</keyword>
<gene>
    <name evidence="3" type="ORF">EB796_013709</name>
</gene>
<reference evidence="3" key="1">
    <citation type="submission" date="2020-06" db="EMBL/GenBank/DDBJ databases">
        <title>Draft genome of Bugula neritina, a colonial animal packing powerful symbionts and potential medicines.</title>
        <authorList>
            <person name="Rayko M."/>
        </authorList>
    </citation>
    <scope>NUCLEOTIDE SEQUENCE [LARGE SCALE GENOMIC DNA]</scope>
    <source>
        <strain evidence="3">Kwan_BN1</strain>
    </source>
</reference>
<feature type="coiled-coil region" evidence="1">
    <location>
        <begin position="644"/>
        <end position="725"/>
    </location>
</feature>
<dbReference type="InterPro" id="IPR030465">
    <property type="entry name" value="CEP131"/>
</dbReference>
<feature type="compositionally biased region" description="Polar residues" evidence="2">
    <location>
        <begin position="544"/>
        <end position="555"/>
    </location>
</feature>
<feature type="compositionally biased region" description="Basic and acidic residues" evidence="2">
    <location>
        <begin position="878"/>
        <end position="916"/>
    </location>
</feature>
<dbReference type="EMBL" id="VXIV02002002">
    <property type="protein sequence ID" value="KAF6027989.1"/>
    <property type="molecule type" value="Genomic_DNA"/>
</dbReference>
<feature type="coiled-coil region" evidence="1">
    <location>
        <begin position="968"/>
        <end position="1160"/>
    </location>
</feature>
<feature type="compositionally biased region" description="Polar residues" evidence="2">
    <location>
        <begin position="446"/>
        <end position="456"/>
    </location>
</feature>
<feature type="region of interest" description="Disordered" evidence="2">
    <location>
        <begin position="371"/>
        <end position="391"/>
    </location>
</feature>
<feature type="compositionally biased region" description="Basic and acidic residues" evidence="2">
    <location>
        <begin position="375"/>
        <end position="391"/>
    </location>
</feature>
<dbReference type="GO" id="GO:0010824">
    <property type="term" value="P:regulation of centrosome duplication"/>
    <property type="evidence" value="ECO:0007669"/>
    <property type="project" value="TreeGrafter"/>
</dbReference>
<feature type="compositionally biased region" description="Polar residues" evidence="2">
    <location>
        <begin position="63"/>
        <end position="80"/>
    </location>
</feature>
<evidence type="ECO:0000313" key="3">
    <source>
        <dbReference type="EMBL" id="KAF6027989.1"/>
    </source>
</evidence>
<evidence type="ECO:0000256" key="2">
    <source>
        <dbReference type="SAM" id="MobiDB-lite"/>
    </source>
</evidence>
<proteinExistence type="predicted"/>
<dbReference type="PANTHER" id="PTHR31540:SF1">
    <property type="entry name" value="CENTROSOMAL PROTEIN OF 131 KDA"/>
    <property type="match status" value="1"/>
</dbReference>
<keyword evidence="4" id="KW-1185">Reference proteome</keyword>
<dbReference type="GO" id="GO:0005929">
    <property type="term" value="C:cilium"/>
    <property type="evidence" value="ECO:0007669"/>
    <property type="project" value="GOC"/>
</dbReference>
<protein>
    <submittedName>
        <fullName evidence="3">CEP131</fullName>
    </submittedName>
</protein>
<feature type="compositionally biased region" description="Polar residues" evidence="2">
    <location>
        <begin position="256"/>
        <end position="270"/>
    </location>
</feature>
<organism evidence="3 4">
    <name type="scientific">Bugula neritina</name>
    <name type="common">Brown bryozoan</name>
    <name type="synonym">Sertularia neritina</name>
    <dbReference type="NCBI Taxonomy" id="10212"/>
    <lineage>
        <taxon>Eukaryota</taxon>
        <taxon>Metazoa</taxon>
        <taxon>Spiralia</taxon>
        <taxon>Lophotrochozoa</taxon>
        <taxon>Bryozoa</taxon>
        <taxon>Gymnolaemata</taxon>
        <taxon>Cheilostomatida</taxon>
        <taxon>Flustrina</taxon>
        <taxon>Buguloidea</taxon>
        <taxon>Bugulidae</taxon>
        <taxon>Bugula</taxon>
    </lineage>
</organism>
<evidence type="ECO:0000256" key="1">
    <source>
        <dbReference type="SAM" id="Coils"/>
    </source>
</evidence>
<dbReference type="OrthoDB" id="197735at2759"/>
<feature type="compositionally biased region" description="Low complexity" evidence="2">
    <location>
        <begin position="1"/>
        <end position="17"/>
    </location>
</feature>
<dbReference type="PANTHER" id="PTHR31540">
    <property type="entry name" value="CENTROSOMAL PROTEIN OF 131 KDA"/>
    <property type="match status" value="1"/>
</dbReference>
<dbReference type="GO" id="GO:0034451">
    <property type="term" value="C:centriolar satellite"/>
    <property type="evidence" value="ECO:0007669"/>
    <property type="project" value="TreeGrafter"/>
</dbReference>
<feature type="compositionally biased region" description="Polar residues" evidence="2">
    <location>
        <begin position="480"/>
        <end position="491"/>
    </location>
</feature>
<feature type="region of interest" description="Disordered" evidence="2">
    <location>
        <begin position="870"/>
        <end position="916"/>
    </location>
</feature>
<evidence type="ECO:0000313" key="4">
    <source>
        <dbReference type="Proteomes" id="UP000593567"/>
    </source>
</evidence>
<name>A0A7J7JNS2_BUGNE</name>
<sequence>MANRVSSNDLDLSLSGSQISSARSSKPINKRPASSGGRAVANTASLAKETTSVYKHEPRKRTNSCGNRTPKLNTSKASNSCRSQPVTAAAGIAVSDDFLALFESQGARPKVRNNKTPPVKQFLTSNPTAKSSTAFPGSAESTPRSYRSKKTNSAVSEHTRHSIFRSDSPLSISTAGDGDSTARYTPQSTARSTGSTIADRLRALTPREDNSSPMNNEIDMVRNSSHGLENGSMIHNSVTVSPRAQVSLTRASTSNHKDLNATNNMLPQTSESRKPPKLHLRTMQNSYQNPTYNVNKTPVNEVHPFQSPVSKNQAEDYIKKVNMAASVIQTAFRKFVRKRKALRASEAAMKRLLTQKREDFTQKQEAALQQASYNKEVERQRAREEKARQARKDAIEELNRRRAEDKQRAKEEAALVVAELESSGKVGGTSKKKYVTKSVAQRTKKQTNSPKMNSPRQVVASPRHQDVVTSHIGGGDAGSPASSLQVSTVPNMNGADLSPTSPSHTGTRTTLDDLMSTLKLLEEEENLPPPPEKKFNAWSVDQAEGSNGSQSSSKKLTAASLEQHEQQALTDSKLKNILSFLDDVETGDRLEELDQGVERIEQYSTTRDMPGLLVPTAEELESMEQASAAASEVTNTVLRQRLKIEEKSRSVQMLQKALNQQRELTIRHARETEKEMNQRLDVQKNEYEETVQRHLNFIDQLIDDKKALSEKCEKLVTELKQVDKKYSEKIKQMQETHDRELAKVKEMITTQEKVKRERWIEEKTKKIKDLTVKGLEPEIQRLIGKHKNELKKLKTIHEAEMLQADERAGQRYVSMTEELRDQLAREKETACQRERELAAQRYEKQLQAEEEAYQQARRRLYQEIQDEKERLAQQASRQRQEMDKLQRQLEESHTSSGEVMRREYEKTREEQERRHEAELAEVKERLTIEKEAWEQNYMKKQEAWLLAKEREVKEKVKVERDREIELVIGRLEDDGVQAREECERAAENRIKRIREKYETELDELERSERQAIEKYNQMKAELLEAKGDQQRLKVLNRQKEQEVEDIKRLSEKLHKERDHVQDVVRQEFADKLIATDEENKRVKQEMAEQISRHKLEIERMKQEVEVVNKAKQEEMDAVHTRVKQAIAKKEEVVSQVKQQYQAALKRADHLESLLEQQRKQLLGNRK</sequence>
<accession>A0A7J7JNS2</accession>
<dbReference type="GO" id="GO:0035735">
    <property type="term" value="P:intraciliary transport involved in cilium assembly"/>
    <property type="evidence" value="ECO:0007669"/>
    <property type="project" value="InterPro"/>
</dbReference>
<feature type="region of interest" description="Disordered" evidence="2">
    <location>
        <begin position="426"/>
        <end position="509"/>
    </location>
</feature>
<feature type="compositionally biased region" description="Polar residues" evidence="2">
    <location>
        <begin position="122"/>
        <end position="156"/>
    </location>
</feature>
<feature type="region of interest" description="Disordered" evidence="2">
    <location>
        <begin position="542"/>
        <end position="564"/>
    </location>
</feature>
<feature type="compositionally biased region" description="Polar residues" evidence="2">
    <location>
        <begin position="18"/>
        <end position="27"/>
    </location>
</feature>